<dbReference type="Proteomes" id="UP000005025">
    <property type="component" value="Unassembled WGS sequence"/>
</dbReference>
<sequence>MGILLIDSERIQAVRKRNISLLERKSLGLGFSFKVLMCSFLPGGAVLKYSERNKAVRNWNISLLGWKFPVLEFLPKVLIWKFLLC</sequence>
<dbReference type="AlphaFoldDB" id="H1LH82"/>
<name>H1LH82_9LACO</name>
<feature type="non-terminal residue" evidence="1">
    <location>
        <position position="85"/>
    </location>
</feature>
<gene>
    <name evidence="1" type="ORF">HMPREF9104_01971</name>
</gene>
<accession>H1LH82</accession>
<evidence type="ECO:0000313" key="2">
    <source>
        <dbReference type="Proteomes" id="UP000005025"/>
    </source>
</evidence>
<evidence type="ECO:0000313" key="1">
    <source>
        <dbReference type="EMBL" id="EHO50543.1"/>
    </source>
</evidence>
<dbReference type="STRING" id="797516.HMPREF9104_01971"/>
<dbReference type="HOGENOM" id="CLU_192556_0_0_9"/>
<reference evidence="1 2" key="1">
    <citation type="submission" date="2011-09" db="EMBL/GenBank/DDBJ databases">
        <authorList>
            <person name="Weinstock G."/>
            <person name="Sodergren E."/>
            <person name="Clifton S."/>
            <person name="Fulton L."/>
            <person name="Fulton B."/>
            <person name="Courtney L."/>
            <person name="Fronick C."/>
            <person name="Harrison M."/>
            <person name="Strong C."/>
            <person name="Farmer C."/>
            <person name="Delahaunty K."/>
            <person name="Markovic C."/>
            <person name="Hall O."/>
            <person name="Minx P."/>
            <person name="Tomlinson C."/>
            <person name="Mitreva M."/>
            <person name="Hou S."/>
            <person name="Chen J."/>
            <person name="Wollam A."/>
            <person name="Pepin K.H."/>
            <person name="Johnson M."/>
            <person name="Bhonagiri V."/>
            <person name="Zhang X."/>
            <person name="Suruliraj S."/>
            <person name="Warren W."/>
            <person name="Chinwalla A."/>
            <person name="Mardis E.R."/>
            <person name="Wilson R.K."/>
        </authorList>
    </citation>
    <scope>NUCLEOTIDE SEQUENCE [LARGE SCALE GENOMIC DNA]</scope>
    <source>
        <strain evidence="1 2">F0435</strain>
    </source>
</reference>
<proteinExistence type="predicted"/>
<protein>
    <submittedName>
        <fullName evidence="1">Uncharacterized protein</fullName>
    </submittedName>
</protein>
<dbReference type="EMBL" id="AGRJ01000173">
    <property type="protein sequence ID" value="EHO50543.1"/>
    <property type="molecule type" value="Genomic_DNA"/>
</dbReference>
<organism evidence="1 2">
    <name type="scientific">Lentilactobacillus kisonensis F0435</name>
    <dbReference type="NCBI Taxonomy" id="797516"/>
    <lineage>
        <taxon>Bacteria</taxon>
        <taxon>Bacillati</taxon>
        <taxon>Bacillota</taxon>
        <taxon>Bacilli</taxon>
        <taxon>Lactobacillales</taxon>
        <taxon>Lactobacillaceae</taxon>
        <taxon>Lentilactobacillus</taxon>
    </lineage>
</organism>
<comment type="caution">
    <text evidence="1">The sequence shown here is derived from an EMBL/GenBank/DDBJ whole genome shotgun (WGS) entry which is preliminary data.</text>
</comment>